<dbReference type="OrthoDB" id="3522453at2"/>
<sequence>MAMPLPEPDDTTPDLNAMEEATREDIERHLVPAQRAAEQNPRTPLDRTRQRGRVARLLREARAALTDTATNAARQAVRIGAAGARTEAPPPDGREQDGIPDDTQTANLTADVDLRQDVRFIITTSGLHVETGPRAVEPALAVQQTASRVWNVTATAITRAHTAGRAWYAALFAYDLKWYTRRDERVCPICRPAHGRVIGSRERFTLREVDWEAFSGRPPAHFRCRCYAQVLRR</sequence>
<keyword evidence="4" id="KW-1185">Reference proteome</keyword>
<feature type="domain" description="Phage head morphogenesis" evidence="2">
    <location>
        <begin position="147"/>
        <end position="227"/>
    </location>
</feature>
<accession>A0A4V0ZKF8</accession>
<keyword evidence="3" id="KW-0614">Plasmid</keyword>
<dbReference type="KEGG" id="strr:EKD16_25460"/>
<reference evidence="3 4" key="1">
    <citation type="submission" date="2019-02" db="EMBL/GenBank/DDBJ databases">
        <authorList>
            <person name="Khodamoradi S."/>
            <person name="Hahnke R.L."/>
            <person name="Kaempfer P."/>
            <person name="Schumann P."/>
            <person name="Rohde M."/>
            <person name="Steinert M."/>
            <person name="Luzhetskyy A."/>
            <person name="Wink J."/>
            <person name="Ruckert C."/>
        </authorList>
    </citation>
    <scope>NUCLEOTIDE SEQUENCE [LARGE SCALE GENOMIC DNA]</scope>
    <source>
        <strain evidence="3 4">M2</strain>
        <plasmid evidence="4">phim2</plasmid>
    </source>
</reference>
<evidence type="ECO:0000313" key="3">
    <source>
        <dbReference type="EMBL" id="QBI56832.1"/>
    </source>
</evidence>
<dbReference type="RefSeq" id="WP_131102994.1">
    <property type="nucleotide sequence ID" value="NZ_CP036456.1"/>
</dbReference>
<dbReference type="Proteomes" id="UP000292235">
    <property type="component" value="Plasmid phiM2"/>
</dbReference>
<organism evidence="3 4">
    <name type="scientific">Streptomonospora litoralis</name>
    <dbReference type="NCBI Taxonomy" id="2498135"/>
    <lineage>
        <taxon>Bacteria</taxon>
        <taxon>Bacillati</taxon>
        <taxon>Actinomycetota</taxon>
        <taxon>Actinomycetes</taxon>
        <taxon>Streptosporangiales</taxon>
        <taxon>Nocardiopsidaceae</taxon>
        <taxon>Streptomonospora</taxon>
    </lineage>
</organism>
<evidence type="ECO:0000256" key="1">
    <source>
        <dbReference type="SAM" id="MobiDB-lite"/>
    </source>
</evidence>
<dbReference type="AlphaFoldDB" id="A0A4V0ZKF8"/>
<dbReference type="GeneID" id="39493938"/>
<feature type="region of interest" description="Disordered" evidence="1">
    <location>
        <begin position="80"/>
        <end position="104"/>
    </location>
</feature>
<gene>
    <name evidence="3" type="ORF">EKD16_25460</name>
</gene>
<evidence type="ECO:0000259" key="2">
    <source>
        <dbReference type="Pfam" id="PF04233"/>
    </source>
</evidence>
<feature type="region of interest" description="Disordered" evidence="1">
    <location>
        <begin position="1"/>
        <end position="52"/>
    </location>
</feature>
<name>A0A4V0ZKF8_9ACTN</name>
<evidence type="ECO:0000313" key="4">
    <source>
        <dbReference type="Proteomes" id="UP000292235"/>
    </source>
</evidence>
<geneLocation type="plasmid" evidence="4">
    <name>phim2</name>
</geneLocation>
<dbReference type="EMBL" id="CP036456">
    <property type="protein sequence ID" value="QBI56832.1"/>
    <property type="molecule type" value="Genomic_DNA"/>
</dbReference>
<feature type="compositionally biased region" description="Basic and acidic residues" evidence="1">
    <location>
        <begin position="20"/>
        <end position="30"/>
    </location>
</feature>
<dbReference type="Pfam" id="PF04233">
    <property type="entry name" value="Phage_Mu_F"/>
    <property type="match status" value="1"/>
</dbReference>
<protein>
    <submittedName>
        <fullName evidence="3">Phage Mu protein F like protein</fullName>
    </submittedName>
</protein>
<proteinExistence type="predicted"/>
<dbReference type="InterPro" id="IPR006528">
    <property type="entry name" value="Phage_head_morphogenesis_dom"/>
</dbReference>